<gene>
    <name evidence="1" type="ORF">SDC9_149012</name>
</gene>
<dbReference type="Gene3D" id="3.30.70.1350">
    <property type="entry name" value="Cation efflux protein, cytoplasmic domain"/>
    <property type="match status" value="1"/>
</dbReference>
<accession>A0A645EKF8</accession>
<comment type="caution">
    <text evidence="1">The sequence shown here is derived from an EMBL/GenBank/DDBJ whole genome shotgun (WGS) entry which is preliminary data.</text>
</comment>
<protein>
    <recommendedName>
        <fullName evidence="2">Cation efflux protein cytoplasmic domain-containing protein</fullName>
    </recommendedName>
</protein>
<dbReference type="SUPFAM" id="SSF160240">
    <property type="entry name" value="Cation efflux protein cytoplasmic domain-like"/>
    <property type="match status" value="1"/>
</dbReference>
<dbReference type="EMBL" id="VSSQ01047782">
    <property type="protein sequence ID" value="MPN01800.1"/>
    <property type="molecule type" value="Genomic_DNA"/>
</dbReference>
<evidence type="ECO:0000313" key="1">
    <source>
        <dbReference type="EMBL" id="MPN01800.1"/>
    </source>
</evidence>
<proteinExistence type="predicted"/>
<organism evidence="1">
    <name type="scientific">bioreactor metagenome</name>
    <dbReference type="NCBI Taxonomy" id="1076179"/>
    <lineage>
        <taxon>unclassified sequences</taxon>
        <taxon>metagenomes</taxon>
        <taxon>ecological metagenomes</taxon>
    </lineage>
</organism>
<name>A0A645EKF8_9ZZZZ</name>
<reference evidence="1" key="1">
    <citation type="submission" date="2019-08" db="EMBL/GenBank/DDBJ databases">
        <authorList>
            <person name="Kucharzyk K."/>
            <person name="Murdoch R.W."/>
            <person name="Higgins S."/>
            <person name="Loffler F."/>
        </authorList>
    </citation>
    <scope>NUCLEOTIDE SEQUENCE</scope>
</reference>
<dbReference type="AlphaFoldDB" id="A0A645EKF8"/>
<evidence type="ECO:0008006" key="2">
    <source>
        <dbReference type="Google" id="ProtNLM"/>
    </source>
</evidence>
<dbReference type="InterPro" id="IPR036837">
    <property type="entry name" value="Cation_efflux_CTD_sf"/>
</dbReference>
<sequence>MVSLHAEVSAKNDIMTMHDIINDVEEELKETLQCNAIIHMDPVITDDHQTNMTREAVLEALKQIDERISIHDFRLIKGKKHPRIFFDVVVPFDVKDSDEVIHQHVQSIVLNLNPNFITNIVIDRN</sequence>